<keyword evidence="4" id="KW-1003">Cell membrane</keyword>
<dbReference type="GO" id="GO:0071972">
    <property type="term" value="F:peptidoglycan L,D-transpeptidase activity"/>
    <property type="evidence" value="ECO:0007669"/>
    <property type="project" value="TreeGrafter"/>
</dbReference>
<evidence type="ECO:0000256" key="6">
    <source>
        <dbReference type="ARBA" id="ARBA00022960"/>
    </source>
</evidence>
<dbReference type="Pfam" id="PF00905">
    <property type="entry name" value="Transpeptidase"/>
    <property type="match status" value="1"/>
</dbReference>
<protein>
    <submittedName>
        <fullName evidence="14">Penicillin-binding protein 2</fullName>
    </submittedName>
</protein>
<keyword evidence="5 11" id="KW-0812">Transmembrane</keyword>
<dbReference type="SUPFAM" id="SSF56601">
    <property type="entry name" value="beta-lactamase/transpeptidase-like"/>
    <property type="match status" value="1"/>
</dbReference>
<dbReference type="GO" id="GO:0009252">
    <property type="term" value="P:peptidoglycan biosynthetic process"/>
    <property type="evidence" value="ECO:0007669"/>
    <property type="project" value="UniProtKB-KW"/>
</dbReference>
<proteinExistence type="inferred from homology"/>
<dbReference type="InterPro" id="IPR036138">
    <property type="entry name" value="PBP_dimer_sf"/>
</dbReference>
<dbReference type="InterPro" id="IPR050515">
    <property type="entry name" value="Beta-lactam/transpept"/>
</dbReference>
<evidence type="ECO:0000256" key="7">
    <source>
        <dbReference type="ARBA" id="ARBA00022984"/>
    </source>
</evidence>
<evidence type="ECO:0000256" key="3">
    <source>
        <dbReference type="ARBA" id="ARBA00007171"/>
    </source>
</evidence>
<dbReference type="Gene3D" id="1.10.10.1230">
    <property type="entry name" value="Penicillin-binding protein, N-terminal non-catalytic domain, head sub-domain"/>
    <property type="match status" value="1"/>
</dbReference>
<reference evidence="14 15" key="1">
    <citation type="submission" date="2016-02" db="EMBL/GenBank/DDBJ databases">
        <title>Comparison of Clostridium stercorarium subspecies using comparative genomics and transcriptomics.</title>
        <authorList>
            <person name="Schellenberg J."/>
            <person name="Thallinger G."/>
            <person name="Levin D.B."/>
            <person name="Zhang X."/>
            <person name="Alvare G."/>
            <person name="Fristensky B."/>
            <person name="Sparling R."/>
        </authorList>
    </citation>
    <scope>NUCLEOTIDE SEQUENCE [LARGE SCALE GENOMIC DNA]</scope>
    <source>
        <strain evidence="14 15">DSM 2910</strain>
    </source>
</reference>
<dbReference type="GO" id="GO:0005886">
    <property type="term" value="C:plasma membrane"/>
    <property type="evidence" value="ECO:0007669"/>
    <property type="project" value="UniProtKB-SubCell"/>
</dbReference>
<dbReference type="GO" id="GO:0008360">
    <property type="term" value="P:regulation of cell shape"/>
    <property type="evidence" value="ECO:0007669"/>
    <property type="project" value="UniProtKB-KW"/>
</dbReference>
<evidence type="ECO:0000256" key="11">
    <source>
        <dbReference type="SAM" id="Phobius"/>
    </source>
</evidence>
<evidence type="ECO:0000256" key="2">
    <source>
        <dbReference type="ARBA" id="ARBA00004236"/>
    </source>
</evidence>
<gene>
    <name evidence="14" type="ORF">CSTERTH_01775</name>
</gene>
<dbReference type="GO" id="GO:0008658">
    <property type="term" value="F:penicillin binding"/>
    <property type="evidence" value="ECO:0007669"/>
    <property type="project" value="InterPro"/>
</dbReference>
<feature type="transmembrane region" description="Helical" evidence="11">
    <location>
        <begin position="24"/>
        <end position="43"/>
    </location>
</feature>
<sequence length="691" mass="77608">MAGKYDLSEEEKEKKKLKDIKRRYIIYLIIIILCCAVFLRHLVNLQIVNGQEYLDTSTKRIVTRGVIYANRGNIYDRNGIPIAGNRMGYCIEYVDTEMPSDEKNEMLYKFVKLLEQNGDTYKSTLRSIFNINDYTFKVNREGLIKQISVRDEDEKLLMEASPKEVFNYMREKTFGIDPKYTDEEAFRIMELRYEMLIKPATLENPLLIAEDVSIETVSVLEERNSEFPGFSTFTKPFREYYDASVIAHVLGYMGNIGSYYEEWSQKYPELGYTPNDIVGVSGIEFAMEQELRGINGKIRKEVDTEGRLASYEVEVAPTPGKDIYLTIDLNLQKTALESLERNIEIIRNTDHRDNYHDANAGAVVAMDVKTGEILAMVSYPTFDPSVFLEGDYEQISYLLNNPDNITLNRACNGAYAPGSTYKPLVAIAALESGVIEPETVIYCPYKKEIGGLIWTNPEGDQKWINLEKALATSSNMFFFQIGFETGIDNIVKWAKNFGFGSKTGIEISEDIGSLASKEYKKKYLNEGWVPADTCNASIGQLYNAFTPIQLVNYVASIANGGKLYTPHLVRKKVDYQGNVEETEIKYRETGAKASTIKAVKKGMVAVANSQDGTAVSAFKDFPFEVAGKTGTAETALKGKHSSNALFVCYAPADDPEIAVAVVVEKGVRGAFTAPIARDVLMAYFNLKDQAN</sequence>
<keyword evidence="10" id="KW-0961">Cell wall biogenesis/degradation</keyword>
<keyword evidence="8 11" id="KW-1133">Transmembrane helix</keyword>
<keyword evidence="7" id="KW-0573">Peptidoglycan synthesis</keyword>
<dbReference type="PANTHER" id="PTHR30627">
    <property type="entry name" value="PEPTIDOGLYCAN D,D-TRANSPEPTIDASE"/>
    <property type="match status" value="1"/>
</dbReference>
<comment type="subcellular location">
    <subcellularLocation>
        <location evidence="2">Cell membrane</location>
    </subcellularLocation>
    <subcellularLocation>
        <location evidence="1">Membrane</location>
        <topology evidence="1">Single-pass membrane protein</topology>
    </subcellularLocation>
</comment>
<feature type="domain" description="Penicillin-binding protein transpeptidase" evidence="12">
    <location>
        <begin position="361"/>
        <end position="680"/>
    </location>
</feature>
<dbReference type="SUPFAM" id="SSF56519">
    <property type="entry name" value="Penicillin binding protein dimerisation domain"/>
    <property type="match status" value="1"/>
</dbReference>
<evidence type="ECO:0000256" key="4">
    <source>
        <dbReference type="ARBA" id="ARBA00022475"/>
    </source>
</evidence>
<dbReference type="Gene3D" id="3.90.1310.10">
    <property type="entry name" value="Penicillin-binding protein 2a (Domain 2)"/>
    <property type="match status" value="1"/>
</dbReference>
<organism evidence="14 15">
    <name type="scientific">Thermoclostridium stercorarium subsp. thermolacticum DSM 2910</name>
    <dbReference type="NCBI Taxonomy" id="1121336"/>
    <lineage>
        <taxon>Bacteria</taxon>
        <taxon>Bacillati</taxon>
        <taxon>Bacillota</taxon>
        <taxon>Clostridia</taxon>
        <taxon>Eubacteriales</taxon>
        <taxon>Oscillospiraceae</taxon>
        <taxon>Thermoclostridium</taxon>
    </lineage>
</organism>
<dbReference type="Pfam" id="PF03717">
    <property type="entry name" value="PBP_dimer"/>
    <property type="match status" value="1"/>
</dbReference>
<evidence type="ECO:0000313" key="14">
    <source>
        <dbReference type="EMBL" id="ANW97852.1"/>
    </source>
</evidence>
<dbReference type="RefSeq" id="WP_015358055.1">
    <property type="nucleotide sequence ID" value="NZ_CP014672.1"/>
</dbReference>
<evidence type="ECO:0000259" key="13">
    <source>
        <dbReference type="Pfam" id="PF03717"/>
    </source>
</evidence>
<dbReference type="GO" id="GO:0071555">
    <property type="term" value="P:cell wall organization"/>
    <property type="evidence" value="ECO:0007669"/>
    <property type="project" value="UniProtKB-KW"/>
</dbReference>
<dbReference type="EMBL" id="CP014672">
    <property type="protein sequence ID" value="ANW97852.1"/>
    <property type="molecule type" value="Genomic_DNA"/>
</dbReference>
<dbReference type="OrthoDB" id="9804124at2"/>
<name>A0A1B1YAR4_THEST</name>
<dbReference type="InterPro" id="IPR005311">
    <property type="entry name" value="PBP_dimer"/>
</dbReference>
<dbReference type="Proteomes" id="UP000092971">
    <property type="component" value="Chromosome"/>
</dbReference>
<evidence type="ECO:0000256" key="5">
    <source>
        <dbReference type="ARBA" id="ARBA00022692"/>
    </source>
</evidence>
<evidence type="ECO:0000313" key="15">
    <source>
        <dbReference type="Proteomes" id="UP000092971"/>
    </source>
</evidence>
<keyword evidence="6" id="KW-0133">Cell shape</keyword>
<evidence type="ECO:0000256" key="9">
    <source>
        <dbReference type="ARBA" id="ARBA00023136"/>
    </source>
</evidence>
<evidence type="ECO:0000259" key="12">
    <source>
        <dbReference type="Pfam" id="PF00905"/>
    </source>
</evidence>
<dbReference type="Gene3D" id="3.40.710.10">
    <property type="entry name" value="DD-peptidase/beta-lactamase superfamily"/>
    <property type="match status" value="1"/>
</dbReference>
<accession>A0A1B1YAR4</accession>
<keyword evidence="9 11" id="KW-0472">Membrane</keyword>
<dbReference type="AlphaFoldDB" id="A0A1B1YAR4"/>
<dbReference type="PANTHER" id="PTHR30627:SF2">
    <property type="entry name" value="PEPTIDOGLYCAN D,D-TRANSPEPTIDASE MRDA"/>
    <property type="match status" value="1"/>
</dbReference>
<feature type="domain" description="Penicillin-binding protein dimerisation" evidence="13">
    <location>
        <begin position="67"/>
        <end position="308"/>
    </location>
</feature>
<dbReference type="InterPro" id="IPR001460">
    <property type="entry name" value="PCN-bd_Tpept"/>
</dbReference>
<dbReference type="InterPro" id="IPR012338">
    <property type="entry name" value="Beta-lactam/transpept-like"/>
</dbReference>
<evidence type="ECO:0000256" key="8">
    <source>
        <dbReference type="ARBA" id="ARBA00022989"/>
    </source>
</evidence>
<evidence type="ECO:0000256" key="10">
    <source>
        <dbReference type="ARBA" id="ARBA00023316"/>
    </source>
</evidence>
<evidence type="ECO:0000256" key="1">
    <source>
        <dbReference type="ARBA" id="ARBA00004167"/>
    </source>
</evidence>
<comment type="similarity">
    <text evidence="3">Belongs to the transpeptidase family.</text>
</comment>